<dbReference type="KEGG" id="bsc:COCSADRAFT_160060"/>
<dbReference type="SMART" id="SM00292">
    <property type="entry name" value="BRCT"/>
    <property type="match status" value="4"/>
</dbReference>
<dbReference type="STRING" id="665912.M2SS17"/>
<dbReference type="InterPro" id="IPR001357">
    <property type="entry name" value="BRCT_dom"/>
</dbReference>
<reference evidence="4 5" key="1">
    <citation type="journal article" date="2012" name="PLoS Pathog.">
        <title>Diverse lifestyles and strategies of plant pathogenesis encoded in the genomes of eighteen Dothideomycetes fungi.</title>
        <authorList>
            <person name="Ohm R.A."/>
            <person name="Feau N."/>
            <person name="Henrissat B."/>
            <person name="Schoch C.L."/>
            <person name="Horwitz B.A."/>
            <person name="Barry K.W."/>
            <person name="Condon B.J."/>
            <person name="Copeland A.C."/>
            <person name="Dhillon B."/>
            <person name="Glaser F."/>
            <person name="Hesse C.N."/>
            <person name="Kosti I."/>
            <person name="LaButti K."/>
            <person name="Lindquist E.A."/>
            <person name="Lucas S."/>
            <person name="Salamov A.A."/>
            <person name="Bradshaw R.E."/>
            <person name="Ciuffetti L."/>
            <person name="Hamelin R.C."/>
            <person name="Kema G.H.J."/>
            <person name="Lawrence C."/>
            <person name="Scott J.A."/>
            <person name="Spatafora J.W."/>
            <person name="Turgeon B.G."/>
            <person name="de Wit P.J.G.M."/>
            <person name="Zhong S."/>
            <person name="Goodwin S.B."/>
            <person name="Grigoriev I.V."/>
        </authorList>
    </citation>
    <scope>NUCLEOTIDE SEQUENCE [LARGE SCALE GENOMIC DNA]</scope>
    <source>
        <strain evidence="5">ND90Pr / ATCC 201652</strain>
    </source>
</reference>
<dbReference type="InterPro" id="IPR059215">
    <property type="entry name" value="BRCT2_TopBP1-like"/>
</dbReference>
<feature type="compositionally biased region" description="Basic and acidic residues" evidence="2">
    <location>
        <begin position="704"/>
        <end position="715"/>
    </location>
</feature>
<dbReference type="GO" id="GO:0033314">
    <property type="term" value="P:mitotic DNA replication checkpoint signaling"/>
    <property type="evidence" value="ECO:0007669"/>
    <property type="project" value="TreeGrafter"/>
</dbReference>
<feature type="region of interest" description="Disordered" evidence="2">
    <location>
        <begin position="278"/>
        <end position="327"/>
    </location>
</feature>
<feature type="compositionally biased region" description="Polar residues" evidence="2">
    <location>
        <begin position="278"/>
        <end position="290"/>
    </location>
</feature>
<keyword evidence="1" id="KW-0677">Repeat</keyword>
<feature type="domain" description="BRCT" evidence="3">
    <location>
        <begin position="441"/>
        <end position="526"/>
    </location>
</feature>
<evidence type="ECO:0000313" key="4">
    <source>
        <dbReference type="EMBL" id="EMD65070.1"/>
    </source>
</evidence>
<evidence type="ECO:0000256" key="2">
    <source>
        <dbReference type="SAM" id="MobiDB-lite"/>
    </source>
</evidence>
<dbReference type="HOGENOM" id="CLU_009893_1_0_1"/>
<dbReference type="PANTHER" id="PTHR13561">
    <property type="entry name" value="DNA REPLICATION REGULATOR DPB11-RELATED"/>
    <property type="match status" value="1"/>
</dbReference>
<feature type="compositionally biased region" description="Basic and acidic residues" evidence="2">
    <location>
        <begin position="199"/>
        <end position="211"/>
    </location>
</feature>
<feature type="compositionally biased region" description="Polar residues" evidence="2">
    <location>
        <begin position="640"/>
        <end position="660"/>
    </location>
</feature>
<dbReference type="GO" id="GO:0007095">
    <property type="term" value="P:mitotic G2 DNA damage checkpoint signaling"/>
    <property type="evidence" value="ECO:0007669"/>
    <property type="project" value="TreeGrafter"/>
</dbReference>
<proteinExistence type="predicted"/>
<feature type="compositionally biased region" description="Basic and acidic residues" evidence="2">
    <location>
        <begin position="304"/>
        <end position="314"/>
    </location>
</feature>
<dbReference type="AlphaFoldDB" id="M2SS17"/>
<name>M2SS17_COCSN</name>
<dbReference type="eggNOG" id="KOG1929">
    <property type="taxonomic scope" value="Eukaryota"/>
</dbReference>
<feature type="domain" description="BRCT" evidence="3">
    <location>
        <begin position="330"/>
        <end position="429"/>
    </location>
</feature>
<keyword evidence="5" id="KW-1185">Reference proteome</keyword>
<dbReference type="PROSITE" id="PS50172">
    <property type="entry name" value="BRCT"/>
    <property type="match status" value="4"/>
</dbReference>
<dbReference type="EMBL" id="KB445642">
    <property type="protein sequence ID" value="EMD65070.1"/>
    <property type="molecule type" value="Genomic_DNA"/>
</dbReference>
<feature type="compositionally biased region" description="Polar residues" evidence="2">
    <location>
        <begin position="596"/>
        <end position="615"/>
    </location>
</feature>
<evidence type="ECO:0000313" key="5">
    <source>
        <dbReference type="Proteomes" id="UP000016934"/>
    </source>
</evidence>
<feature type="compositionally biased region" description="Polar residues" evidence="2">
    <location>
        <begin position="317"/>
        <end position="327"/>
    </location>
</feature>
<feature type="compositionally biased region" description="Low complexity" evidence="2">
    <location>
        <begin position="571"/>
        <end position="581"/>
    </location>
</feature>
<accession>M2SS17</accession>
<reference evidence="5" key="2">
    <citation type="journal article" date="2013" name="PLoS Genet.">
        <title>Comparative genome structure, secondary metabolite, and effector coding capacity across Cochliobolus pathogens.</title>
        <authorList>
            <person name="Condon B.J."/>
            <person name="Leng Y."/>
            <person name="Wu D."/>
            <person name="Bushley K.E."/>
            <person name="Ohm R.A."/>
            <person name="Otillar R."/>
            <person name="Martin J."/>
            <person name="Schackwitz W."/>
            <person name="Grimwood J."/>
            <person name="MohdZainudin N."/>
            <person name="Xue C."/>
            <person name="Wang R."/>
            <person name="Manning V.A."/>
            <person name="Dhillon B."/>
            <person name="Tu Z.J."/>
            <person name="Steffenson B.J."/>
            <person name="Salamov A."/>
            <person name="Sun H."/>
            <person name="Lowry S."/>
            <person name="LaButti K."/>
            <person name="Han J."/>
            <person name="Copeland A."/>
            <person name="Lindquist E."/>
            <person name="Barry K."/>
            <person name="Schmutz J."/>
            <person name="Baker S.E."/>
            <person name="Ciuffetti L.M."/>
            <person name="Grigoriev I.V."/>
            <person name="Zhong S."/>
            <person name="Turgeon B.G."/>
        </authorList>
    </citation>
    <scope>NUCLEOTIDE SEQUENCE [LARGE SCALE GENOMIC DNA]</scope>
    <source>
        <strain evidence="5">ND90Pr / ATCC 201652</strain>
    </source>
</reference>
<dbReference type="Pfam" id="PF12738">
    <property type="entry name" value="PTCB-BRCT"/>
    <property type="match status" value="2"/>
</dbReference>
<gene>
    <name evidence="4" type="ORF">COCSADRAFT_160060</name>
</gene>
<dbReference type="GO" id="GO:0006270">
    <property type="term" value="P:DNA replication initiation"/>
    <property type="evidence" value="ECO:0007669"/>
    <property type="project" value="TreeGrafter"/>
</dbReference>
<feature type="compositionally biased region" description="Polar residues" evidence="2">
    <location>
        <begin position="748"/>
        <end position="759"/>
    </location>
</feature>
<dbReference type="OMA" id="FATQWNI"/>
<dbReference type="SUPFAM" id="SSF52113">
    <property type="entry name" value="BRCT domain"/>
    <property type="match status" value="4"/>
</dbReference>
<sequence length="839" mass="91688">MDATDGAYGTSQLPLAGAILCCTSIPPEQRSQLAAIGAQMGATIKLDLTSDVTHLIVGSIDSAKYRYVAKSRDDVKVLSPTWLEALREVWMSGDDDLDVAALEKEYRMPTFFGLRICLTGFDNPEQRRSIQETVDANGAEYHGDLTKSVTHLIAATPSGKKYEHALNWRMKIVSLEWLEQSLDRGMALDESLYNPTMPVEERGQGAWDRRQPMSPAMGKRTRDAEPSQALNPFRRKLRRSASTKLGSQSDALWAGITAPSFERPIDEDEWTEDILAKQQSTRASTRTHTPVSPGKDASTLAHDAPAESKPRDPADAQQASLPLQPDNDSGYNGIFQGRLICPHGFDVEKTSILRQHLESNGARVIRVIDLNNFSLDQLKQSYVVIPHDAEIDLTAFPAHAGSYVSLVTNWWVERCLYGKRLVDPADDVLSRPFERLSISGFSGLIINSTGFSGIELLHVTKVVTLMGATYDEQLSVKTSVVICNPPTVNTPKIKFATSKRIPAVHVTWLWACLRSGRLQPYDEYQLNKTTQPPPQDPKQKPQPQANVDTEPLPEGPSKPHQKAQTANVASRQPPQQIPQRPGGLNLAPSADATFPVTANKSAPRSKDSNNINQDNDPIISGYDGGASHPHQAINVASPHRPSTPSNNSYTFSRARSSSAESLIAPVSRKSKNNQTTVTRPLDSEPGPDAVIPPDTEPLAPQEASKPRETAEEKDYSSILAQLRANRKTAPGPSDQATSKTRIRRQLGRATSTRSNASGGESSGDILADDDNENTVVIEEYQPSQTLGWDSPGAAKAREQMIRKLGGTVQEKSIAVEEIGVVRDVGGEELLGRAGRKRRG</sequence>
<dbReference type="CDD" id="cd18433">
    <property type="entry name" value="BRCT_Rad4_rpt3"/>
    <property type="match status" value="1"/>
</dbReference>
<protein>
    <recommendedName>
        <fullName evidence="3">BRCT domain-containing protein</fullName>
    </recommendedName>
</protein>
<feature type="domain" description="BRCT" evidence="3">
    <location>
        <begin position="106"/>
        <end position="195"/>
    </location>
</feature>
<feature type="domain" description="BRCT" evidence="3">
    <location>
        <begin position="10"/>
        <end position="83"/>
    </location>
</feature>
<dbReference type="PANTHER" id="PTHR13561:SF20">
    <property type="entry name" value="DNA TOPOISOMERASE 2-BINDING PROTEIN 1"/>
    <property type="match status" value="1"/>
</dbReference>
<feature type="region of interest" description="Disordered" evidence="2">
    <location>
        <begin position="525"/>
        <end position="793"/>
    </location>
</feature>
<dbReference type="Pfam" id="PF00533">
    <property type="entry name" value="BRCT"/>
    <property type="match status" value="1"/>
</dbReference>
<dbReference type="RefSeq" id="XP_007699572.1">
    <property type="nucleotide sequence ID" value="XM_007701382.1"/>
</dbReference>
<evidence type="ECO:0000259" key="3">
    <source>
        <dbReference type="PROSITE" id="PS50172"/>
    </source>
</evidence>
<dbReference type="CDD" id="cd17723">
    <property type="entry name" value="BRCT_Rad4_rpt4"/>
    <property type="match status" value="1"/>
</dbReference>
<evidence type="ECO:0000256" key="1">
    <source>
        <dbReference type="ARBA" id="ARBA00022737"/>
    </source>
</evidence>
<organism evidence="4 5">
    <name type="scientific">Cochliobolus sativus (strain ND90Pr / ATCC 201652)</name>
    <name type="common">Common root rot and spot blotch fungus</name>
    <name type="synonym">Bipolaris sorokiniana</name>
    <dbReference type="NCBI Taxonomy" id="665912"/>
    <lineage>
        <taxon>Eukaryota</taxon>
        <taxon>Fungi</taxon>
        <taxon>Dikarya</taxon>
        <taxon>Ascomycota</taxon>
        <taxon>Pezizomycotina</taxon>
        <taxon>Dothideomycetes</taxon>
        <taxon>Pleosporomycetidae</taxon>
        <taxon>Pleosporales</taxon>
        <taxon>Pleosporineae</taxon>
        <taxon>Pleosporaceae</taxon>
        <taxon>Bipolaris</taxon>
    </lineage>
</organism>
<dbReference type="CDD" id="cd17731">
    <property type="entry name" value="BRCT_TopBP1_rpt2_like"/>
    <property type="match status" value="1"/>
</dbReference>
<dbReference type="InterPro" id="IPR036420">
    <property type="entry name" value="BRCT_dom_sf"/>
</dbReference>
<dbReference type="OrthoDB" id="251770at2759"/>
<dbReference type="GeneID" id="19132005"/>
<dbReference type="Gene3D" id="3.40.50.10190">
    <property type="entry name" value="BRCT domain"/>
    <property type="match status" value="4"/>
</dbReference>
<feature type="region of interest" description="Disordered" evidence="2">
    <location>
        <begin position="197"/>
        <end position="244"/>
    </location>
</feature>
<dbReference type="Proteomes" id="UP000016934">
    <property type="component" value="Unassembled WGS sequence"/>
</dbReference>